<organism evidence="2">
    <name type="scientific">gut metagenome</name>
    <dbReference type="NCBI Taxonomy" id="749906"/>
    <lineage>
        <taxon>unclassified sequences</taxon>
        <taxon>metagenomes</taxon>
        <taxon>organismal metagenomes</taxon>
    </lineage>
</organism>
<feature type="region of interest" description="Disordered" evidence="1">
    <location>
        <begin position="1"/>
        <end position="20"/>
    </location>
</feature>
<accession>J9BY58</accession>
<evidence type="ECO:0000256" key="1">
    <source>
        <dbReference type="SAM" id="MobiDB-lite"/>
    </source>
</evidence>
<comment type="caution">
    <text evidence="2">The sequence shown here is derived from an EMBL/GenBank/DDBJ whole genome shotgun (WGS) entry which is preliminary data.</text>
</comment>
<name>J9BY58_9ZZZZ</name>
<gene>
    <name evidence="2" type="ORF">EVA_19374</name>
</gene>
<sequence>TKREIRAKAQKRPCKGETRK</sequence>
<protein>
    <submittedName>
        <fullName evidence="2">Uncharacterized protein</fullName>
    </submittedName>
</protein>
<evidence type="ECO:0000313" key="2">
    <source>
        <dbReference type="EMBL" id="EJW92520.1"/>
    </source>
</evidence>
<dbReference type="EMBL" id="AMCI01007501">
    <property type="protein sequence ID" value="EJW92520.1"/>
    <property type="molecule type" value="Genomic_DNA"/>
</dbReference>
<dbReference type="AlphaFoldDB" id="J9BY58"/>
<proteinExistence type="predicted"/>
<reference evidence="2" key="1">
    <citation type="journal article" date="2012" name="PLoS ONE">
        <title>Gene sets for utilization of primary and secondary nutrition supplies in the distal gut of endangered iberian lynx.</title>
        <authorList>
            <person name="Alcaide M."/>
            <person name="Messina E."/>
            <person name="Richter M."/>
            <person name="Bargiela R."/>
            <person name="Peplies J."/>
            <person name="Huws S.A."/>
            <person name="Newbold C.J."/>
            <person name="Golyshin P.N."/>
            <person name="Simon M.A."/>
            <person name="Lopez G."/>
            <person name="Yakimov M.M."/>
            <person name="Ferrer M."/>
        </authorList>
    </citation>
    <scope>NUCLEOTIDE SEQUENCE</scope>
</reference>
<feature type="non-terminal residue" evidence="2">
    <location>
        <position position="1"/>
    </location>
</feature>